<feature type="transmembrane region" description="Helical" evidence="1">
    <location>
        <begin position="161"/>
        <end position="181"/>
    </location>
</feature>
<feature type="transmembrane region" description="Helical" evidence="1">
    <location>
        <begin position="382"/>
        <end position="400"/>
    </location>
</feature>
<keyword evidence="1" id="KW-0812">Transmembrane</keyword>
<name>A0A9Q9T484_9MICO</name>
<dbReference type="RefSeq" id="WP_262139635.1">
    <property type="nucleotide sequence ID" value="NZ_CP106879.1"/>
</dbReference>
<sequence length="447" mass="48488">MPWWTRESNSIDAIEEPSPGELIASQVVRESRLYGRAVQSLVLRATLVTVGLLLYLWLAAALFGTQNPTENEPMFEVHPLSGATIVGVYAGLGGVIVALQFGARSVIAAEGSDLRTTARSVVQRNFLRALATGALFAAVLLGCLATIWYARLPHLDVTRVVGALLTSTFLAFIAAETHVLLQYPVAGAVRELLQHRRQQLLRHVVRTGFPPPSRRRTVWTQRFAAFVVAPVMCTALSDVFLPAHDTIQLVGRFSIIVLVTATAWLMVLLFMQALFDRQPGLLIGLVLFGILLAGELLIVVLQAQLQLHGAATTTTTTDLARGLLGMWVCVAALPFAVMGLAARRSDRRGGFIINDVRLVLQRRLDRLERAPGQQHRARLGRLVLWSWVAVPFFPFGVLLGRRAAREAAAFGHRGVMGAKAAAWTCGLIAAVSIAALIALAYIPQGAP</sequence>
<feature type="transmembrane region" description="Helical" evidence="1">
    <location>
        <begin position="83"/>
        <end position="107"/>
    </location>
</feature>
<accession>A0A9Q9T484</accession>
<dbReference type="Proteomes" id="UP001062223">
    <property type="component" value="Chromosome"/>
</dbReference>
<evidence type="ECO:0000313" key="3">
    <source>
        <dbReference type="Proteomes" id="UP001062223"/>
    </source>
</evidence>
<evidence type="ECO:0000313" key="2">
    <source>
        <dbReference type="EMBL" id="UYC81411.1"/>
    </source>
</evidence>
<gene>
    <name evidence="2" type="ORF">OE229_02810</name>
</gene>
<proteinExistence type="predicted"/>
<dbReference type="KEGG" id="cpoi:OE229_02810"/>
<keyword evidence="1" id="KW-0472">Membrane</keyword>
<feature type="transmembrane region" description="Helical" evidence="1">
    <location>
        <begin position="41"/>
        <end position="63"/>
    </location>
</feature>
<protein>
    <submittedName>
        <fullName evidence="2">Uncharacterized protein</fullName>
    </submittedName>
</protein>
<feature type="transmembrane region" description="Helical" evidence="1">
    <location>
        <begin position="223"/>
        <end position="243"/>
    </location>
</feature>
<organism evidence="2 3">
    <name type="scientific">Curtobacterium poinsettiae</name>
    <dbReference type="NCBI Taxonomy" id="159612"/>
    <lineage>
        <taxon>Bacteria</taxon>
        <taxon>Bacillati</taxon>
        <taxon>Actinomycetota</taxon>
        <taxon>Actinomycetes</taxon>
        <taxon>Micrococcales</taxon>
        <taxon>Microbacteriaceae</taxon>
        <taxon>Curtobacterium</taxon>
    </lineage>
</organism>
<evidence type="ECO:0000256" key="1">
    <source>
        <dbReference type="SAM" id="Phobius"/>
    </source>
</evidence>
<feature type="transmembrane region" description="Helical" evidence="1">
    <location>
        <begin position="420"/>
        <end position="442"/>
    </location>
</feature>
<reference evidence="2" key="1">
    <citation type="submission" date="2022-09" db="EMBL/GenBank/DDBJ databases">
        <title>Taxonomy of Curtobacterium flaccumfaciens.</title>
        <authorList>
            <person name="Osdaghi E."/>
            <person name="Taghavi S.M."/>
            <person name="Hamidizade M."/>
            <person name="Abachi H."/>
            <person name="Fazliarab A."/>
            <person name="Baeyen S."/>
            <person name="Portier P."/>
            <person name="Van Vaerenbergh J."/>
            <person name="Jacques M.-A."/>
        </authorList>
    </citation>
    <scope>NUCLEOTIDE SEQUENCE</scope>
    <source>
        <strain evidence="2">AGQB46</strain>
    </source>
</reference>
<dbReference type="EMBL" id="CP106879">
    <property type="protein sequence ID" value="UYC81411.1"/>
    <property type="molecule type" value="Genomic_DNA"/>
</dbReference>
<feature type="transmembrane region" description="Helical" evidence="1">
    <location>
        <begin position="323"/>
        <end position="342"/>
    </location>
</feature>
<dbReference type="AlphaFoldDB" id="A0A9Q9T484"/>
<feature type="transmembrane region" description="Helical" evidence="1">
    <location>
        <begin position="249"/>
        <end position="270"/>
    </location>
</feature>
<feature type="transmembrane region" description="Helical" evidence="1">
    <location>
        <begin position="127"/>
        <end position="149"/>
    </location>
</feature>
<feature type="transmembrane region" description="Helical" evidence="1">
    <location>
        <begin position="282"/>
        <end position="303"/>
    </location>
</feature>
<keyword evidence="1" id="KW-1133">Transmembrane helix</keyword>